<dbReference type="EMBL" id="LJIJ01002339">
    <property type="protein sequence ID" value="ODM89823.1"/>
    <property type="molecule type" value="Genomic_DNA"/>
</dbReference>
<protein>
    <submittedName>
        <fullName evidence="1">Uncharacterized protein</fullName>
    </submittedName>
</protein>
<gene>
    <name evidence="1" type="ORF">Ocin01_16859</name>
</gene>
<comment type="caution">
    <text evidence="1">The sequence shown here is derived from an EMBL/GenBank/DDBJ whole genome shotgun (WGS) entry which is preliminary data.</text>
</comment>
<accession>A0A1D2MA26</accession>
<organism evidence="1 2">
    <name type="scientific">Orchesella cincta</name>
    <name type="common">Springtail</name>
    <name type="synonym">Podura cincta</name>
    <dbReference type="NCBI Taxonomy" id="48709"/>
    <lineage>
        <taxon>Eukaryota</taxon>
        <taxon>Metazoa</taxon>
        <taxon>Ecdysozoa</taxon>
        <taxon>Arthropoda</taxon>
        <taxon>Hexapoda</taxon>
        <taxon>Collembola</taxon>
        <taxon>Entomobryomorpha</taxon>
        <taxon>Entomobryoidea</taxon>
        <taxon>Orchesellidae</taxon>
        <taxon>Orchesellinae</taxon>
        <taxon>Orchesella</taxon>
    </lineage>
</organism>
<reference evidence="1 2" key="1">
    <citation type="journal article" date="2016" name="Genome Biol. Evol.">
        <title>Gene Family Evolution Reflects Adaptation to Soil Environmental Stressors in the Genome of the Collembolan Orchesella cincta.</title>
        <authorList>
            <person name="Faddeeva-Vakhrusheva A."/>
            <person name="Derks M.F."/>
            <person name="Anvar S.Y."/>
            <person name="Agamennone V."/>
            <person name="Suring W."/>
            <person name="Smit S."/>
            <person name="van Straalen N.M."/>
            <person name="Roelofs D."/>
        </authorList>
    </citation>
    <scope>NUCLEOTIDE SEQUENCE [LARGE SCALE GENOMIC DNA]</scope>
    <source>
        <tissue evidence="1">Mixed pool</tissue>
    </source>
</reference>
<proteinExistence type="predicted"/>
<dbReference type="Proteomes" id="UP000094527">
    <property type="component" value="Unassembled WGS sequence"/>
</dbReference>
<keyword evidence="2" id="KW-1185">Reference proteome</keyword>
<dbReference type="OrthoDB" id="544697at2759"/>
<name>A0A1D2MA26_ORCCI</name>
<dbReference type="AlphaFoldDB" id="A0A1D2MA26"/>
<evidence type="ECO:0000313" key="2">
    <source>
        <dbReference type="Proteomes" id="UP000094527"/>
    </source>
</evidence>
<sequence>MGQNSGEDQYIVGYGSLIKTESKNRMCEKHGRKHTSFYTQVSRELELQGCLHQLQHDVLGGYSRNKWQSYAVIFKLPNSDALSAYDKKGTVLQQDGSCLRGNNSVLTSELKLPSGKYWIYSYKARIQKN</sequence>
<evidence type="ECO:0000313" key="1">
    <source>
        <dbReference type="EMBL" id="ODM89823.1"/>
    </source>
</evidence>